<dbReference type="InterPro" id="IPR029044">
    <property type="entry name" value="Nucleotide-diphossugar_trans"/>
</dbReference>
<keyword evidence="2" id="KW-0808">Transferase</keyword>
<dbReference type="Proteomes" id="UP000230000">
    <property type="component" value="Unassembled WGS sequence"/>
</dbReference>
<evidence type="ECO:0000313" key="3">
    <source>
        <dbReference type="Proteomes" id="UP000230000"/>
    </source>
</evidence>
<dbReference type="PANTHER" id="PTHR43179:SF7">
    <property type="entry name" value="RHAMNOSYLTRANSFERASE WBBL"/>
    <property type="match status" value="1"/>
</dbReference>
<dbReference type="PANTHER" id="PTHR43179">
    <property type="entry name" value="RHAMNOSYLTRANSFERASE WBBL"/>
    <property type="match status" value="1"/>
</dbReference>
<reference evidence="2 3" key="1">
    <citation type="submission" date="2017-11" db="EMBL/GenBank/DDBJ databases">
        <title>Genomic Encyclopedia of Archaeal and Bacterial Type Strains, Phase II (KMG-II): From Individual Species to Whole Genera.</title>
        <authorList>
            <person name="Goeker M."/>
        </authorList>
    </citation>
    <scope>NUCLEOTIDE SEQUENCE [LARGE SCALE GENOMIC DNA]</scope>
    <source>
        <strain evidence="2 3">DSM 27268</strain>
    </source>
</reference>
<dbReference type="RefSeq" id="WP_100315472.1">
    <property type="nucleotide sequence ID" value="NZ_PGFG01000001.1"/>
</dbReference>
<evidence type="ECO:0000313" key="2">
    <source>
        <dbReference type="EMBL" id="PJJ76710.1"/>
    </source>
</evidence>
<proteinExistence type="predicted"/>
<organism evidence="2 3">
    <name type="scientific">Thermoflavifilum aggregans</name>
    <dbReference type="NCBI Taxonomy" id="454188"/>
    <lineage>
        <taxon>Bacteria</taxon>
        <taxon>Pseudomonadati</taxon>
        <taxon>Bacteroidota</taxon>
        <taxon>Chitinophagia</taxon>
        <taxon>Chitinophagales</taxon>
        <taxon>Chitinophagaceae</taxon>
        <taxon>Thermoflavifilum</taxon>
    </lineage>
</organism>
<dbReference type="GO" id="GO:0016740">
    <property type="term" value="F:transferase activity"/>
    <property type="evidence" value="ECO:0007669"/>
    <property type="project" value="UniProtKB-KW"/>
</dbReference>
<evidence type="ECO:0000259" key="1">
    <source>
        <dbReference type="Pfam" id="PF00535"/>
    </source>
</evidence>
<keyword evidence="3" id="KW-1185">Reference proteome</keyword>
<dbReference type="SUPFAM" id="SSF53448">
    <property type="entry name" value="Nucleotide-diphospho-sugar transferases"/>
    <property type="match status" value="1"/>
</dbReference>
<dbReference type="OrthoDB" id="8936324at2"/>
<dbReference type="Pfam" id="PF00535">
    <property type="entry name" value="Glycos_transf_2"/>
    <property type="match status" value="1"/>
</dbReference>
<dbReference type="Gene3D" id="3.90.550.10">
    <property type="entry name" value="Spore Coat Polysaccharide Biosynthesis Protein SpsA, Chain A"/>
    <property type="match status" value="1"/>
</dbReference>
<comment type="caution">
    <text evidence="2">The sequence shown here is derived from an EMBL/GenBank/DDBJ whole genome shotgun (WGS) entry which is preliminary data.</text>
</comment>
<protein>
    <submittedName>
        <fullName evidence="2">GT2 family glycosyltransferase</fullName>
    </submittedName>
</protein>
<dbReference type="InterPro" id="IPR001173">
    <property type="entry name" value="Glyco_trans_2-like"/>
</dbReference>
<sequence length="297" mass="34491">MIQIQEHVIRSAVATSARFSILIPTWNNLPYLQLCIAAIRRHSSFRHQIIVHINEGRDGSLEWVKQQKDIDYTYSPQNVGVCYALNAARRLVQTDYIVYLNDDMYVCPEWDAVLWQEIQQIGHPYFFLSATAIEPVASSPCAIEANFGSSPNDFQEETLLSTCHQFEKADWWGATWPPNIVHRDIWDLVGGYSIEFSPGMYSDPDFSMKLWQAGIRYFKGLSASRVYHFGSKSTGRIRKNKGYYTFIRKWGMTSSTFTRYYLRRGEPFKGVLQDPHIPAAIQWKNMWKKMLASWYKA</sequence>
<feature type="domain" description="Glycosyltransferase 2-like" evidence="1">
    <location>
        <begin position="20"/>
        <end position="123"/>
    </location>
</feature>
<name>A0A2M9CXS5_9BACT</name>
<dbReference type="AlphaFoldDB" id="A0A2M9CXS5"/>
<accession>A0A2M9CXS5</accession>
<dbReference type="EMBL" id="PGFG01000001">
    <property type="protein sequence ID" value="PJJ76710.1"/>
    <property type="molecule type" value="Genomic_DNA"/>
</dbReference>
<gene>
    <name evidence="2" type="ORF">BXY57_2342</name>
</gene>